<dbReference type="GO" id="GO:0008017">
    <property type="term" value="F:microtubule binding"/>
    <property type="evidence" value="ECO:0007669"/>
    <property type="project" value="InterPro"/>
</dbReference>
<evidence type="ECO:0000256" key="6">
    <source>
        <dbReference type="SAM" id="Coils"/>
    </source>
</evidence>
<feature type="compositionally biased region" description="Basic and acidic residues" evidence="7">
    <location>
        <begin position="946"/>
        <end position="964"/>
    </location>
</feature>
<dbReference type="InterPro" id="IPR001841">
    <property type="entry name" value="Znf_RING"/>
</dbReference>
<evidence type="ECO:0000313" key="10">
    <source>
        <dbReference type="EMBL" id="KOO28584.1"/>
    </source>
</evidence>
<evidence type="ECO:0000259" key="8">
    <source>
        <dbReference type="PROSITE" id="PS50067"/>
    </source>
</evidence>
<dbReference type="Gene3D" id="3.40.850.10">
    <property type="entry name" value="Kinesin motor domain"/>
    <property type="match status" value="1"/>
</dbReference>
<keyword evidence="5" id="KW-0547">Nucleotide-binding</keyword>
<dbReference type="InterPro" id="IPR013083">
    <property type="entry name" value="Znf_RING/FYVE/PHD"/>
</dbReference>
<dbReference type="EMBL" id="JWZX01002547">
    <property type="protein sequence ID" value="KOO28584.1"/>
    <property type="molecule type" value="Genomic_DNA"/>
</dbReference>
<keyword evidence="6" id="KW-0175">Coiled coil</keyword>
<feature type="region of interest" description="Disordered" evidence="7">
    <location>
        <begin position="1217"/>
        <end position="1259"/>
    </location>
</feature>
<feature type="compositionally biased region" description="Basic and acidic residues" evidence="7">
    <location>
        <begin position="1225"/>
        <end position="1259"/>
    </location>
</feature>
<evidence type="ECO:0000256" key="5">
    <source>
        <dbReference type="PROSITE-ProRule" id="PRU00283"/>
    </source>
</evidence>
<feature type="domain" description="Kinesin motor" evidence="8">
    <location>
        <begin position="4"/>
        <end position="342"/>
    </location>
</feature>
<sequence length="1259" mass="136642">MRHEMRVIVRVRPAGKTEIIHTSCDSNVGDWLHVDKPEPTDEKFSTVLGMKCTQHECYMACGPPMIASALKGRNSLLFAYGQSGAGKTFSMYGAEGGKNPSKLDGVVPATIAELFRQTTAIEKEKVGSVKYALGASLVEVQNKWIFDLLQDAEENGNQPAIRALGPHLIGNKIERIYSSRSLTHTIERGMRTRATSPNIMHKHSSRSHCILMLLLERRECNLFATKEEKDTGRDLIDSSMCSFYMVDLAGSEAFNYETEEKHHVHHRGINAGLLALGRVIMAMSDRQEHVPYRDSVITQLLLGALGGDKPCLTEMLCCLSPSSAHAADTKCSISYAKRCALLERENAVDEVDETEAEVADEKEGEAVAKEKQLGHPANSPMANDEFDEDEEANRRCELIEIKAGGVFARTSGDPTNPLVLYLHDGSSSSANSATWNPLVTALSLAKRESFKLLKAAKDAQKASKAGSASKSKKGAEGAKASGSSAAAAAAQAAAVSASAQGAEDDAEDVEFDDRFAVLRGKLSKALQRRQKEIMQTLCSLCQSLLLDPTRLTRCRHVLCRLCVERSIFYHRECPVCATPCGPPETDAEHDAVMRLRMRRTFRNEPVMSTVWKARLEEQQLERRTSMRVVLEYGSILASDSKRTKATMFVGVLKDARGTPVHRGEECVQTQGATIAQLIHCVSCDYHPSSDEDTLMTLNEPNNTSDERFGYTFTRPMSAGSLCHMTVHWASEISVAPLEIRHKLGRVPVGRFTRRIVVQFPAELPVLREGAATTTPTSFAERRSKELSGWVHYTDAATAKAVGASARVLVGAWSGGSKACGDIILTSGNVKEARMAITSAESNRAAVEYVGMIGEANLALCLAASEGLPLKSATAKADAIAPLKKARKKAILERKKASSAVALAGVTDGDSPKGLRSGGSASPGRHSSAISPARGAISPTRGAISPGRDKGVHAARRASYDKEEPSDSEDMGASLLLKSASSASDTTFVLLYDKMLALIGPSAPPHARAGFLDELNMAGHGFDEPAEFFHVAIDLPGFGNTKASMQTLKRGAEEKRVADEGAVMSPEFIVEVIKSLGKHYAYCIVTSAECSASVFSALLERPNLASFLVLKEPQVKDYDALHSIFQPTLILSESRQAASTDRIEQALMNNSIIEFSKKTNPSYIVKDASKDILAWMKGRKWRGHLSGFGHSKMRPLLTRLVGGVRMWSGVREYRPSPIIDATPAATRDKEGAGGGKPEHDPKARRAESPPRESDTKEDIY</sequence>
<dbReference type="SMART" id="SM00129">
    <property type="entry name" value="KISc"/>
    <property type="match status" value="1"/>
</dbReference>
<feature type="binding site" evidence="5">
    <location>
        <begin position="81"/>
        <end position="88"/>
    </location>
    <ligand>
        <name>ATP</name>
        <dbReference type="ChEBI" id="CHEBI:30616"/>
    </ligand>
</feature>
<dbReference type="GO" id="GO:0005874">
    <property type="term" value="C:microtubule"/>
    <property type="evidence" value="ECO:0007669"/>
    <property type="project" value="TreeGrafter"/>
</dbReference>
<dbReference type="AlphaFoldDB" id="A0A0M0JPS5"/>
<feature type="domain" description="RING-type" evidence="9">
    <location>
        <begin position="538"/>
        <end position="576"/>
    </location>
</feature>
<keyword evidence="5" id="KW-0505">Motor protein</keyword>
<evidence type="ECO:0000256" key="2">
    <source>
        <dbReference type="ARBA" id="ARBA00022771"/>
    </source>
</evidence>
<dbReference type="OrthoDB" id="8862460at2759"/>
<keyword evidence="1" id="KW-0479">Metal-binding</keyword>
<keyword evidence="3" id="KW-0862">Zinc</keyword>
<dbReference type="SMART" id="SM00184">
    <property type="entry name" value="RING"/>
    <property type="match status" value="1"/>
</dbReference>
<dbReference type="GO" id="GO:0008270">
    <property type="term" value="F:zinc ion binding"/>
    <property type="evidence" value="ECO:0007669"/>
    <property type="project" value="UniProtKB-KW"/>
</dbReference>
<dbReference type="GO" id="GO:0003777">
    <property type="term" value="F:microtubule motor activity"/>
    <property type="evidence" value="ECO:0007669"/>
    <property type="project" value="InterPro"/>
</dbReference>
<evidence type="ECO:0000259" key="9">
    <source>
        <dbReference type="PROSITE" id="PS50089"/>
    </source>
</evidence>
<evidence type="ECO:0000256" key="3">
    <source>
        <dbReference type="ARBA" id="ARBA00022833"/>
    </source>
</evidence>
<dbReference type="Gene3D" id="3.30.40.10">
    <property type="entry name" value="Zinc/RING finger domain, C3HC4 (zinc finger)"/>
    <property type="match status" value="1"/>
</dbReference>
<dbReference type="PROSITE" id="PS50067">
    <property type="entry name" value="KINESIN_MOTOR_2"/>
    <property type="match status" value="1"/>
</dbReference>
<dbReference type="SUPFAM" id="SSF57850">
    <property type="entry name" value="RING/U-box"/>
    <property type="match status" value="1"/>
</dbReference>
<gene>
    <name evidence="10" type="ORF">Ctob_010095</name>
</gene>
<proteinExistence type="inferred from homology"/>
<dbReference type="PROSITE" id="PS00518">
    <property type="entry name" value="ZF_RING_1"/>
    <property type="match status" value="1"/>
</dbReference>
<protein>
    <submittedName>
        <fullName evidence="10">Kif3c type kinesin-like protein</fullName>
    </submittedName>
</protein>
<dbReference type="GO" id="GO:0016887">
    <property type="term" value="F:ATP hydrolysis activity"/>
    <property type="evidence" value="ECO:0007669"/>
    <property type="project" value="TreeGrafter"/>
</dbReference>
<comment type="similarity">
    <text evidence="5">Belongs to the TRAFAC class myosin-kinesin ATPase superfamily. Kinesin family.</text>
</comment>
<dbReference type="GO" id="GO:0005871">
    <property type="term" value="C:kinesin complex"/>
    <property type="evidence" value="ECO:0007669"/>
    <property type="project" value="TreeGrafter"/>
</dbReference>
<dbReference type="InterPro" id="IPR027417">
    <property type="entry name" value="P-loop_NTPase"/>
</dbReference>
<evidence type="ECO:0000256" key="4">
    <source>
        <dbReference type="PROSITE-ProRule" id="PRU00175"/>
    </source>
</evidence>
<dbReference type="GO" id="GO:0005524">
    <property type="term" value="F:ATP binding"/>
    <property type="evidence" value="ECO:0007669"/>
    <property type="project" value="UniProtKB-UniRule"/>
</dbReference>
<dbReference type="Pfam" id="PF13923">
    <property type="entry name" value="zf-C3HC4_2"/>
    <property type="match status" value="1"/>
</dbReference>
<keyword evidence="11" id="KW-1185">Reference proteome</keyword>
<dbReference type="Pfam" id="PF00225">
    <property type="entry name" value="Kinesin"/>
    <property type="match status" value="1"/>
</dbReference>
<keyword evidence="5" id="KW-0067">ATP-binding</keyword>
<dbReference type="Proteomes" id="UP000037460">
    <property type="component" value="Unassembled WGS sequence"/>
</dbReference>
<dbReference type="InterPro" id="IPR017907">
    <property type="entry name" value="Znf_RING_CS"/>
</dbReference>
<dbReference type="PANTHER" id="PTHR24115">
    <property type="entry name" value="KINESIN-RELATED"/>
    <property type="match status" value="1"/>
</dbReference>
<dbReference type="GO" id="GO:0007018">
    <property type="term" value="P:microtubule-based movement"/>
    <property type="evidence" value="ECO:0007669"/>
    <property type="project" value="InterPro"/>
</dbReference>
<feature type="coiled-coil region" evidence="6">
    <location>
        <begin position="337"/>
        <end position="364"/>
    </location>
</feature>
<reference evidence="11" key="1">
    <citation type="journal article" date="2015" name="PLoS Genet.">
        <title>Genome Sequence and Transcriptome Analyses of Chrysochromulina tobin: Metabolic Tools for Enhanced Algal Fitness in the Prominent Order Prymnesiales (Haptophyceae).</title>
        <authorList>
            <person name="Hovde B.T."/>
            <person name="Deodato C.R."/>
            <person name="Hunsperger H.M."/>
            <person name="Ryken S.A."/>
            <person name="Yost W."/>
            <person name="Jha R.K."/>
            <person name="Patterson J."/>
            <person name="Monnat R.J. Jr."/>
            <person name="Barlow S.B."/>
            <person name="Starkenburg S.R."/>
            <person name="Cattolico R.A."/>
        </authorList>
    </citation>
    <scope>NUCLEOTIDE SEQUENCE</scope>
    <source>
        <strain evidence="11">CCMP291</strain>
    </source>
</reference>
<feature type="region of interest" description="Disordered" evidence="7">
    <location>
        <begin position="907"/>
        <end position="968"/>
    </location>
</feature>
<evidence type="ECO:0000313" key="11">
    <source>
        <dbReference type="Proteomes" id="UP000037460"/>
    </source>
</evidence>
<dbReference type="InterPro" id="IPR027640">
    <property type="entry name" value="Kinesin-like_fam"/>
</dbReference>
<keyword evidence="2 4" id="KW-0863">Zinc-finger</keyword>
<dbReference type="SUPFAM" id="SSF52540">
    <property type="entry name" value="P-loop containing nucleoside triphosphate hydrolases"/>
    <property type="match status" value="1"/>
</dbReference>
<evidence type="ECO:0000256" key="7">
    <source>
        <dbReference type="SAM" id="MobiDB-lite"/>
    </source>
</evidence>
<organism evidence="10 11">
    <name type="scientific">Chrysochromulina tobinii</name>
    <dbReference type="NCBI Taxonomy" id="1460289"/>
    <lineage>
        <taxon>Eukaryota</taxon>
        <taxon>Haptista</taxon>
        <taxon>Haptophyta</taxon>
        <taxon>Prymnesiophyceae</taxon>
        <taxon>Prymnesiales</taxon>
        <taxon>Chrysochromulinaceae</taxon>
        <taxon>Chrysochromulina</taxon>
    </lineage>
</organism>
<dbReference type="InterPro" id="IPR036961">
    <property type="entry name" value="Kinesin_motor_dom_sf"/>
</dbReference>
<dbReference type="PRINTS" id="PR00380">
    <property type="entry name" value="KINESINHEAVY"/>
</dbReference>
<evidence type="ECO:0000256" key="1">
    <source>
        <dbReference type="ARBA" id="ARBA00022723"/>
    </source>
</evidence>
<dbReference type="InterPro" id="IPR001752">
    <property type="entry name" value="Kinesin_motor_dom"/>
</dbReference>
<dbReference type="PROSITE" id="PS50089">
    <property type="entry name" value="ZF_RING_2"/>
    <property type="match status" value="1"/>
</dbReference>
<comment type="caution">
    <text evidence="10">The sequence shown here is derived from an EMBL/GenBank/DDBJ whole genome shotgun (WGS) entry which is preliminary data.</text>
</comment>
<accession>A0A0M0JPS5</accession>
<name>A0A0M0JPS5_9EUKA</name>